<organism evidence="4 5">
    <name type="scientific">Salipiger profundus</name>
    <dbReference type="NCBI Taxonomy" id="1229727"/>
    <lineage>
        <taxon>Bacteria</taxon>
        <taxon>Pseudomonadati</taxon>
        <taxon>Pseudomonadota</taxon>
        <taxon>Alphaproteobacteria</taxon>
        <taxon>Rhodobacterales</taxon>
        <taxon>Roseobacteraceae</taxon>
        <taxon>Salipiger</taxon>
    </lineage>
</organism>
<feature type="chain" id="PRO_5010575901" evidence="3">
    <location>
        <begin position="26"/>
        <end position="195"/>
    </location>
</feature>
<keyword evidence="3" id="KW-0732">Signal</keyword>
<evidence type="ECO:0000256" key="1">
    <source>
        <dbReference type="SAM" id="Coils"/>
    </source>
</evidence>
<reference evidence="4 5" key="1">
    <citation type="submission" date="2016-03" db="EMBL/GenBank/DDBJ databases">
        <title>Deep-sea bacteria in the southern Pacific.</title>
        <authorList>
            <person name="Tang K."/>
        </authorList>
    </citation>
    <scope>NUCLEOTIDE SEQUENCE [LARGE SCALE GENOMIC DNA]</scope>
    <source>
        <strain evidence="4 5">JLT2016</strain>
    </source>
</reference>
<dbReference type="EMBL" id="CP014796">
    <property type="protein sequence ID" value="APX23114.1"/>
    <property type="molecule type" value="Genomic_DNA"/>
</dbReference>
<feature type="region of interest" description="Disordered" evidence="2">
    <location>
        <begin position="29"/>
        <end position="82"/>
    </location>
</feature>
<feature type="signal peptide" evidence="3">
    <location>
        <begin position="1"/>
        <end position="25"/>
    </location>
</feature>
<dbReference type="STRING" id="1229727.Ga0080559_TMP2318"/>
<protein>
    <submittedName>
        <fullName evidence="4">Uncharacterized protein</fullName>
    </submittedName>
</protein>
<accession>A0A1U7D4M2</accession>
<evidence type="ECO:0000313" key="4">
    <source>
        <dbReference type="EMBL" id="APX23114.1"/>
    </source>
</evidence>
<sequence length="195" mass="20097" precursor="true">MTIRSTKLGLAALLAATVSSGAVLAQSADDSTSMTADPMAQSESQVETGTTMEKSDSTMGSGTTMESETTMQSGSGMEAETAMETETGEAPETMGEFMADLNGDGIAMPMGDISEDAEVTTKTLGDLEGEGAENSASIDNALAKAQTQLDMLQTRIDGSETLSSALEEEGYTSDDVLGVYQTAEGSVTILIDDRA</sequence>
<dbReference type="RefSeq" id="WP_076623258.1">
    <property type="nucleotide sequence ID" value="NZ_BMEW01000005.1"/>
</dbReference>
<evidence type="ECO:0000256" key="2">
    <source>
        <dbReference type="SAM" id="MobiDB-lite"/>
    </source>
</evidence>
<dbReference type="Proteomes" id="UP000186559">
    <property type="component" value="Chromosome"/>
</dbReference>
<feature type="compositionally biased region" description="Polar residues" evidence="2">
    <location>
        <begin position="29"/>
        <end position="75"/>
    </location>
</feature>
<dbReference type="KEGG" id="tpro:Ga0080559_TMP2318"/>
<keyword evidence="5" id="KW-1185">Reference proteome</keyword>
<evidence type="ECO:0000256" key="3">
    <source>
        <dbReference type="SAM" id="SignalP"/>
    </source>
</evidence>
<proteinExistence type="predicted"/>
<gene>
    <name evidence="4" type="ORF">Ga0080559_TMP2318</name>
</gene>
<dbReference type="AlphaFoldDB" id="A0A1U7D4M2"/>
<name>A0A1U7D4M2_9RHOB</name>
<evidence type="ECO:0000313" key="5">
    <source>
        <dbReference type="Proteomes" id="UP000186559"/>
    </source>
</evidence>
<dbReference type="OrthoDB" id="7874602at2"/>
<keyword evidence="1" id="KW-0175">Coiled coil</keyword>
<feature type="coiled-coil region" evidence="1">
    <location>
        <begin position="142"/>
        <end position="169"/>
    </location>
</feature>